<comment type="caution">
    <text evidence="4">The sequence shown here is derived from an EMBL/GenBank/DDBJ whole genome shotgun (WGS) entry which is preliminary data.</text>
</comment>
<keyword evidence="1" id="KW-0547">Nucleotide-binding</keyword>
<dbReference type="Proteomes" id="UP000642265">
    <property type="component" value="Unassembled WGS sequence"/>
</dbReference>
<dbReference type="AlphaFoldDB" id="A0A8I0NAE3"/>
<accession>A0A8I0NAE3</accession>
<dbReference type="CDD" id="cd18809">
    <property type="entry name" value="SF1_C_RecD"/>
    <property type="match status" value="1"/>
</dbReference>
<dbReference type="Gene3D" id="3.40.50.300">
    <property type="entry name" value="P-loop containing nucleotide triphosphate hydrolases"/>
    <property type="match status" value="2"/>
</dbReference>
<organism evidence="4 5">
    <name type="scientific">Brucella anthropi</name>
    <name type="common">Ochrobactrum anthropi</name>
    <dbReference type="NCBI Taxonomy" id="529"/>
    <lineage>
        <taxon>Bacteria</taxon>
        <taxon>Pseudomonadati</taxon>
        <taxon>Pseudomonadota</taxon>
        <taxon>Alphaproteobacteria</taxon>
        <taxon>Hyphomicrobiales</taxon>
        <taxon>Brucellaceae</taxon>
        <taxon>Brucella/Ochrobactrum group</taxon>
        <taxon>Brucella</taxon>
    </lineage>
</organism>
<reference evidence="4" key="2">
    <citation type="submission" date="2020-10" db="EMBL/GenBank/DDBJ databases">
        <title>Enrichment of novel Verrucomicrobia, Bacteroidetes and Krumholzibacteria in an oxygen-limited, methane- and iron-fed bioreactor inoculated with Bothnian Sea sediments.</title>
        <authorList>
            <person name="Martins P.D."/>
            <person name="de Jong A."/>
            <person name="Lenstra W.K."/>
            <person name="van Helmond N.A.G.M."/>
            <person name="Slomp C.P."/>
            <person name="Jetten M.S.M."/>
            <person name="Welte C.U."/>
            <person name="Rasigraf O."/>
        </authorList>
    </citation>
    <scope>NUCLEOTIDE SEQUENCE</scope>
    <source>
        <strain evidence="4">MAG47</strain>
    </source>
</reference>
<evidence type="ECO:0000313" key="4">
    <source>
        <dbReference type="EMBL" id="MBE0563634.1"/>
    </source>
</evidence>
<dbReference type="InterPro" id="IPR027417">
    <property type="entry name" value="P-loop_NTPase"/>
</dbReference>
<dbReference type="GO" id="GO:0005524">
    <property type="term" value="F:ATP binding"/>
    <property type="evidence" value="ECO:0007669"/>
    <property type="project" value="UniProtKB-KW"/>
</dbReference>
<dbReference type="InterPro" id="IPR050534">
    <property type="entry name" value="Coronavir_polyprotein_1ab"/>
</dbReference>
<gene>
    <name evidence="4" type="ORF">IH622_22845</name>
</gene>
<dbReference type="InterPro" id="IPR027785">
    <property type="entry name" value="UvrD-like_helicase_C"/>
</dbReference>
<feature type="domain" description="UvrD-like helicase C-terminal" evidence="3">
    <location>
        <begin position="373"/>
        <end position="420"/>
    </location>
</feature>
<evidence type="ECO:0000313" key="5">
    <source>
        <dbReference type="Proteomes" id="UP000642265"/>
    </source>
</evidence>
<dbReference type="PANTHER" id="PTHR43788">
    <property type="entry name" value="DNA2/NAM7 HELICASE FAMILY MEMBER"/>
    <property type="match status" value="1"/>
</dbReference>
<evidence type="ECO:0000256" key="1">
    <source>
        <dbReference type="ARBA" id="ARBA00022741"/>
    </source>
</evidence>
<dbReference type="PANTHER" id="PTHR43788:SF6">
    <property type="entry name" value="DNA HELICASE B"/>
    <property type="match status" value="1"/>
</dbReference>
<protein>
    <submittedName>
        <fullName evidence="4">AAA family ATPase</fullName>
    </submittedName>
</protein>
<proteinExistence type="predicted"/>
<evidence type="ECO:0000259" key="3">
    <source>
        <dbReference type="Pfam" id="PF13538"/>
    </source>
</evidence>
<reference evidence="4" key="1">
    <citation type="submission" date="2020-09" db="EMBL/GenBank/DDBJ databases">
        <authorList>
            <person name="Dalcin Martins P."/>
        </authorList>
    </citation>
    <scope>NUCLEOTIDE SEQUENCE</scope>
    <source>
        <strain evidence="4">MAG47</strain>
    </source>
</reference>
<dbReference type="SUPFAM" id="SSF52540">
    <property type="entry name" value="P-loop containing nucleoside triphosphate hydrolases"/>
    <property type="match status" value="1"/>
</dbReference>
<dbReference type="GO" id="GO:0003678">
    <property type="term" value="F:DNA helicase activity"/>
    <property type="evidence" value="ECO:0007669"/>
    <property type="project" value="UniProtKB-ARBA"/>
</dbReference>
<name>A0A8I0NAE3_BRUAN</name>
<dbReference type="EMBL" id="JACZKO010000063">
    <property type="protein sequence ID" value="MBE0563634.1"/>
    <property type="molecule type" value="Genomic_DNA"/>
</dbReference>
<keyword evidence="2" id="KW-0067">ATP-binding</keyword>
<sequence>MTDKYNLNQGQQDAADAFMNFLFSPDKEFIISGAAGVGKTYLMNYIIDQTLPRYFDMCELMGMKPEYDDVVMTATTHKAADVLGQSVKRPTSTVHSFFNLKVQNDFTNGGTKLTQGKQWKIHQRKIIFVDESSMIDTELWRMLHDGTMNCKLVYVGDRHQLAPVQEDLSPIYKHHAPMVELTQPVRNAGSPDLMRICDQLRQTVETGVFKPIRIVPGVIDLLDNNQMQAEISHRFSQQTHASRILAYTNKRVIQYNDHIRQIRALPDTYTVGEYLVTSSMVHTKQGQIAVEQELEVIANSGPQKLMIDKEHDVELDVNFLDLQDSFGEVWRRVPVMTDRTHYDALTKYYKGEKNWERFYYLKDYIADLRPRDAATVHKAQGSTYDTVFIDLGNISTCNFANQAARMLYVAFSRARSQIFLFGNLADKYGGLILP</sequence>
<dbReference type="Pfam" id="PF13538">
    <property type="entry name" value="UvrD_C_2"/>
    <property type="match status" value="1"/>
</dbReference>
<evidence type="ECO:0000256" key="2">
    <source>
        <dbReference type="ARBA" id="ARBA00022840"/>
    </source>
</evidence>
<dbReference type="Pfam" id="PF13604">
    <property type="entry name" value="AAA_30"/>
    <property type="match status" value="1"/>
</dbReference>